<dbReference type="EMBL" id="KN293997">
    <property type="protein sequence ID" value="KGQ01718.1"/>
    <property type="molecule type" value="Genomic_DNA"/>
</dbReference>
<dbReference type="GeneID" id="26970521"/>
<dbReference type="KEGG" id="pbl:PAAG_11566"/>
<reference evidence="1 2" key="1">
    <citation type="journal article" date="2011" name="PLoS Genet.">
        <title>Comparative genomic analysis of human fungal pathogens causing paracoccidioidomycosis.</title>
        <authorList>
            <person name="Desjardins C.A."/>
            <person name="Champion M.D."/>
            <person name="Holder J.W."/>
            <person name="Muszewska A."/>
            <person name="Goldberg J."/>
            <person name="Bailao A.M."/>
            <person name="Brigido M.M."/>
            <person name="Ferreira M.E."/>
            <person name="Garcia A.M."/>
            <person name="Grynberg M."/>
            <person name="Gujja S."/>
            <person name="Heiman D.I."/>
            <person name="Henn M.R."/>
            <person name="Kodira C.D."/>
            <person name="Leon-Narvaez H."/>
            <person name="Longo L.V."/>
            <person name="Ma L.J."/>
            <person name="Malavazi I."/>
            <person name="Matsuo A.L."/>
            <person name="Morais F.V."/>
            <person name="Pereira M."/>
            <person name="Rodriguez-Brito S."/>
            <person name="Sakthikumar S."/>
            <person name="Salem-Izacc S.M."/>
            <person name="Sykes S.M."/>
            <person name="Teixeira M.M."/>
            <person name="Vallejo M.C."/>
            <person name="Walter M.E."/>
            <person name="Yandava C."/>
            <person name="Young S."/>
            <person name="Zeng Q."/>
            <person name="Zucker J."/>
            <person name="Felipe M.S."/>
            <person name="Goldman G.H."/>
            <person name="Haas B.J."/>
            <person name="McEwen J.G."/>
            <person name="Nino-Vega G."/>
            <person name="Puccia R."/>
            <person name="San-Blas G."/>
            <person name="Soares C.M."/>
            <person name="Birren B.W."/>
            <person name="Cuomo C.A."/>
        </authorList>
    </citation>
    <scope>NUCLEOTIDE SEQUENCE [LARGE SCALE GENOMIC DNA]</scope>
    <source>
        <strain evidence="2">ATCC MYA-826 / Pb01</strain>
    </source>
</reference>
<gene>
    <name evidence="1" type="ORF">PAAG_11566</name>
</gene>
<dbReference type="HOGENOM" id="CLU_2360298_0_0_1"/>
<organism evidence="1 2">
    <name type="scientific">Paracoccidioides lutzii (strain ATCC MYA-826 / Pb01)</name>
    <name type="common">Paracoccidioides brasiliensis</name>
    <dbReference type="NCBI Taxonomy" id="502779"/>
    <lineage>
        <taxon>Eukaryota</taxon>
        <taxon>Fungi</taxon>
        <taxon>Dikarya</taxon>
        <taxon>Ascomycota</taxon>
        <taxon>Pezizomycotina</taxon>
        <taxon>Eurotiomycetes</taxon>
        <taxon>Eurotiomycetidae</taxon>
        <taxon>Onygenales</taxon>
        <taxon>Ajellomycetaceae</taxon>
        <taxon>Paracoccidioides</taxon>
    </lineage>
</organism>
<keyword evidence="2" id="KW-1185">Reference proteome</keyword>
<dbReference type="AlphaFoldDB" id="A0A0A2V2N0"/>
<proteinExistence type="predicted"/>
<accession>A0A0A2V2N0</accession>
<evidence type="ECO:0000313" key="2">
    <source>
        <dbReference type="Proteomes" id="UP000002059"/>
    </source>
</evidence>
<dbReference type="OrthoDB" id="4204376at2759"/>
<sequence>MQLSLISAAAAGSLANARSPEIQDETSPFDLPFEQRRFNDIWAYGKPLSEIGSHAKDDPSANALKRGCRLLNERELPSTHGFTKGDFSTRRCRQSG</sequence>
<dbReference type="VEuPathDB" id="FungiDB:PAAG_11566"/>
<dbReference type="RefSeq" id="XP_015703219.1">
    <property type="nucleotide sequence ID" value="XM_015847195.1"/>
</dbReference>
<dbReference type="Proteomes" id="UP000002059">
    <property type="component" value="Partially assembled WGS sequence"/>
</dbReference>
<evidence type="ECO:0000313" key="1">
    <source>
        <dbReference type="EMBL" id="KGQ01718.1"/>
    </source>
</evidence>
<protein>
    <submittedName>
        <fullName evidence="1">Uncharacterized protein</fullName>
    </submittedName>
</protein>
<name>A0A0A2V2N0_PARBA</name>